<gene>
    <name evidence="1" type="ORF">BSZ39_08940</name>
</gene>
<reference evidence="2" key="1">
    <citation type="submission" date="2016-12" db="EMBL/GenBank/DDBJ databases">
        <authorList>
            <person name="Meng X."/>
        </authorList>
    </citation>
    <scope>NUCLEOTIDE SEQUENCE [LARGE SCALE GENOMIC DNA]</scope>
    <source>
        <strain evidence="2">DSM 19116</strain>
    </source>
</reference>
<proteinExistence type="predicted"/>
<dbReference type="Proteomes" id="UP000185628">
    <property type="component" value="Unassembled WGS sequence"/>
</dbReference>
<sequence length="84" mass="8679">MDIGWKIVSAGSMAIAGMVASKAVDVGWKAVTGHNPPEDPEDPGVKLAEVLAFALISGALMGLARQLALTGASRWYGGNREVEA</sequence>
<organism evidence="1 2">
    <name type="scientific">Bowdeniella nasicola</name>
    <dbReference type="NCBI Taxonomy" id="208480"/>
    <lineage>
        <taxon>Bacteria</taxon>
        <taxon>Bacillati</taxon>
        <taxon>Actinomycetota</taxon>
        <taxon>Actinomycetes</taxon>
        <taxon>Actinomycetales</taxon>
        <taxon>Actinomycetaceae</taxon>
        <taxon>Bowdeniella</taxon>
    </lineage>
</organism>
<evidence type="ECO:0000313" key="2">
    <source>
        <dbReference type="Proteomes" id="UP000185628"/>
    </source>
</evidence>
<dbReference type="Pfam" id="PF14019">
    <property type="entry name" value="DUF4235"/>
    <property type="match status" value="1"/>
</dbReference>
<protein>
    <recommendedName>
        <fullName evidence="3">DUF4235 domain-containing protein</fullName>
    </recommendedName>
</protein>
<evidence type="ECO:0008006" key="3">
    <source>
        <dbReference type="Google" id="ProtNLM"/>
    </source>
</evidence>
<dbReference type="EMBL" id="MQVR01000054">
    <property type="protein sequence ID" value="OKL53554.1"/>
    <property type="molecule type" value="Genomic_DNA"/>
</dbReference>
<dbReference type="STRING" id="208480.SAMN02910418_00729"/>
<dbReference type="OrthoDB" id="3268522at2"/>
<keyword evidence="2" id="KW-1185">Reference proteome</keyword>
<dbReference type="AlphaFoldDB" id="A0A1Q5Q116"/>
<name>A0A1Q5Q116_9ACTO</name>
<accession>A0A1Q5Q116</accession>
<comment type="caution">
    <text evidence="1">The sequence shown here is derived from an EMBL/GenBank/DDBJ whole genome shotgun (WGS) entry which is preliminary data.</text>
</comment>
<dbReference type="InterPro" id="IPR025329">
    <property type="entry name" value="DUF4235"/>
</dbReference>
<dbReference type="RefSeq" id="WP_073716996.1">
    <property type="nucleotide sequence ID" value="NZ_MQVR01000054.1"/>
</dbReference>
<evidence type="ECO:0000313" key="1">
    <source>
        <dbReference type="EMBL" id="OKL53554.1"/>
    </source>
</evidence>